<gene>
    <name evidence="1" type="ORF">D2T29_21935</name>
</gene>
<protein>
    <submittedName>
        <fullName evidence="1">Cytoplasmic protein</fullName>
    </submittedName>
</protein>
<proteinExistence type="predicted"/>
<evidence type="ECO:0000313" key="1">
    <source>
        <dbReference type="EMBL" id="RWR25517.1"/>
    </source>
</evidence>
<dbReference type="Proteomes" id="UP000284451">
    <property type="component" value="Unassembled WGS sequence"/>
</dbReference>
<dbReference type="RefSeq" id="WP_128234167.1">
    <property type="nucleotide sequence ID" value="NZ_SAUY01000066.1"/>
</dbReference>
<dbReference type="EMBL" id="SAUY01000066">
    <property type="protein sequence ID" value="RWR25517.1"/>
    <property type="molecule type" value="Genomic_DNA"/>
</dbReference>
<dbReference type="Pfam" id="PF14384">
    <property type="entry name" value="BrnA_antitoxin"/>
    <property type="match status" value="1"/>
</dbReference>
<sequence>MPMVEYTLDTLPKLTEDRRRELAKLDALPADQIDTSDAPELSEAQWSDAVRGRFYKPIKQQVTARLDADVLVWLKAGGQGYQTRMNAILRRAMLAELRFGAEKEQPR</sequence>
<reference evidence="1 2" key="1">
    <citation type="submission" date="2019-01" db="EMBL/GenBank/DDBJ databases">
        <title>Sinorhodobacter populi sp. nov. isolated from the symptomatic bark tissue of Populus euramericana canker.</title>
        <authorList>
            <person name="Xu G."/>
        </authorList>
    </citation>
    <scope>NUCLEOTIDE SEQUENCE [LARGE SCALE GENOMIC DNA]</scope>
    <source>
        <strain evidence="1 2">07D10-4-3</strain>
    </source>
</reference>
<dbReference type="InterPro" id="IPR025528">
    <property type="entry name" value="BrnA_antitoxin"/>
</dbReference>
<accession>A0A443JYD4</accession>
<dbReference type="AlphaFoldDB" id="A0A443JYD4"/>
<organism evidence="1 2">
    <name type="scientific">Paenirhodobacter populi</name>
    <dbReference type="NCBI Taxonomy" id="2306993"/>
    <lineage>
        <taxon>Bacteria</taxon>
        <taxon>Pseudomonadati</taxon>
        <taxon>Pseudomonadota</taxon>
        <taxon>Alphaproteobacteria</taxon>
        <taxon>Rhodobacterales</taxon>
        <taxon>Rhodobacter group</taxon>
        <taxon>Paenirhodobacter</taxon>
    </lineage>
</organism>
<name>A0A443JYD4_9RHOB</name>
<evidence type="ECO:0000313" key="2">
    <source>
        <dbReference type="Proteomes" id="UP000284451"/>
    </source>
</evidence>
<reference evidence="1 2" key="2">
    <citation type="submission" date="2019-01" db="EMBL/GenBank/DDBJ databases">
        <authorList>
            <person name="Li Y."/>
        </authorList>
    </citation>
    <scope>NUCLEOTIDE SEQUENCE [LARGE SCALE GENOMIC DNA]</scope>
    <source>
        <strain evidence="1 2">07D10-4-3</strain>
    </source>
</reference>
<comment type="caution">
    <text evidence="1">The sequence shown here is derived from an EMBL/GenBank/DDBJ whole genome shotgun (WGS) entry which is preliminary data.</text>
</comment>